<evidence type="ECO:0000313" key="14">
    <source>
        <dbReference type="Proteomes" id="UP001295444"/>
    </source>
</evidence>
<proteinExistence type="inferred from homology"/>
<protein>
    <recommendedName>
        <fullName evidence="3">exodeoxyribonuclease III</fullName>
        <ecNumber evidence="3">3.1.11.2</ecNumber>
    </recommendedName>
</protein>
<keyword evidence="14" id="KW-1185">Reference proteome</keyword>
<keyword evidence="10" id="KW-0464">Manganese</keyword>
<feature type="site" description="Transition state stabilizer" evidence="11">
    <location>
        <position position="150"/>
    </location>
</feature>
<comment type="similarity">
    <text evidence="2">Belongs to the DNA repair enzymes AP/ExoA family.</text>
</comment>
<dbReference type="PANTHER" id="PTHR22748">
    <property type="entry name" value="AP ENDONUCLEASE"/>
    <property type="match status" value="1"/>
</dbReference>
<evidence type="ECO:0000256" key="10">
    <source>
        <dbReference type="PIRSR" id="PIRSR604808-2"/>
    </source>
</evidence>
<feature type="active site" description="Proton donor/acceptor" evidence="9">
    <location>
        <position position="148"/>
    </location>
</feature>
<dbReference type="InterPro" id="IPR004808">
    <property type="entry name" value="AP_endonuc_1"/>
</dbReference>
<dbReference type="GO" id="GO:0046872">
    <property type="term" value="F:metal ion binding"/>
    <property type="evidence" value="ECO:0007669"/>
    <property type="project" value="UniProtKB-KW"/>
</dbReference>
<feature type="binding site" evidence="10">
    <location>
        <position position="45"/>
    </location>
    <ligand>
        <name>Mg(2+)</name>
        <dbReference type="ChEBI" id="CHEBI:18420"/>
        <label>1</label>
    </ligand>
</feature>
<sequence>MAGNFQPAELRLWSNNVRGLNVPERRSHLLRTLWTARASIAFIQETHFQWRNAPALRDSRFPTGYFANHPHAKKAGVAVLIARTVPFLSHAALADPGGHYIFVKGTIAGHLCTLACVYAPNTAQHTFLTRTLHTLERFREGLLILAGDLNLPLDPRLDTSLRTSSLPTSYQCKALTALRNSGLADSWRVAHPTERDYSYYSTIHNRYSRLDYIFLPFEYLTLLQSSEIRTATWSDHTPVLTSIASPLYKPKELQWRLNEQVLEEPGASMEMREAKKTRQQQTRRLAQQVATLENLNKTTLSEDTYKELLEARRNL</sequence>
<feature type="active site" description="Proton acceptor" evidence="9">
    <location>
        <position position="236"/>
    </location>
</feature>
<dbReference type="InterPro" id="IPR036691">
    <property type="entry name" value="Endo/exonu/phosph_ase_sf"/>
</dbReference>
<keyword evidence="8" id="KW-0234">DNA repair</keyword>
<evidence type="ECO:0000256" key="5">
    <source>
        <dbReference type="ARBA" id="ARBA00022763"/>
    </source>
</evidence>
<feature type="binding site" evidence="10">
    <location>
        <position position="150"/>
    </location>
    <ligand>
        <name>Mg(2+)</name>
        <dbReference type="ChEBI" id="CHEBI:18420"/>
        <label>1</label>
    </ligand>
</feature>
<accession>A0AAD1TCS6</accession>
<gene>
    <name evidence="13" type="ORF">PECUL_23A023715</name>
</gene>
<keyword evidence="7 10" id="KW-0460">Magnesium</keyword>
<dbReference type="EC" id="3.1.11.2" evidence="3"/>
<evidence type="ECO:0000256" key="7">
    <source>
        <dbReference type="ARBA" id="ARBA00022842"/>
    </source>
</evidence>
<dbReference type="GO" id="GO:0008311">
    <property type="term" value="F:double-stranded DNA 3'-5' DNA exonuclease activity"/>
    <property type="evidence" value="ECO:0007669"/>
    <property type="project" value="UniProtKB-EC"/>
</dbReference>
<evidence type="ECO:0000256" key="1">
    <source>
        <dbReference type="ARBA" id="ARBA00000493"/>
    </source>
</evidence>
<keyword evidence="5" id="KW-0227">DNA damage</keyword>
<dbReference type="Proteomes" id="UP001295444">
    <property type="component" value="Chromosome 11"/>
</dbReference>
<evidence type="ECO:0000256" key="9">
    <source>
        <dbReference type="PIRSR" id="PIRSR604808-1"/>
    </source>
</evidence>
<feature type="active site" evidence="9">
    <location>
        <position position="118"/>
    </location>
</feature>
<feature type="binding site" evidence="10">
    <location>
        <position position="236"/>
    </location>
    <ligand>
        <name>Mg(2+)</name>
        <dbReference type="ChEBI" id="CHEBI:18420"/>
        <label>1</label>
    </ligand>
</feature>
<evidence type="ECO:0000256" key="2">
    <source>
        <dbReference type="ARBA" id="ARBA00007092"/>
    </source>
</evidence>
<dbReference type="SUPFAM" id="SSF56219">
    <property type="entry name" value="DNase I-like"/>
    <property type="match status" value="1"/>
</dbReference>
<evidence type="ECO:0000313" key="13">
    <source>
        <dbReference type="EMBL" id="CAH2322226.1"/>
    </source>
</evidence>
<name>A0AAD1TCS6_PELCU</name>
<keyword evidence="6" id="KW-0378">Hydrolase</keyword>
<dbReference type="Gene3D" id="3.60.10.10">
    <property type="entry name" value="Endonuclease/exonuclease/phosphatase"/>
    <property type="match status" value="1"/>
</dbReference>
<reference evidence="13" key="1">
    <citation type="submission" date="2022-03" db="EMBL/GenBank/DDBJ databases">
        <authorList>
            <person name="Alioto T."/>
            <person name="Alioto T."/>
            <person name="Gomez Garrido J."/>
        </authorList>
    </citation>
    <scope>NUCLEOTIDE SEQUENCE</scope>
</reference>
<dbReference type="PANTHER" id="PTHR22748:SF26">
    <property type="entry name" value="ENDONUCLEASE_EXONUCLEASE_PHOSPHATASE DOMAIN-CONTAINING PROTEIN"/>
    <property type="match status" value="1"/>
</dbReference>
<organism evidence="13 14">
    <name type="scientific">Pelobates cultripes</name>
    <name type="common">Western spadefoot toad</name>
    <dbReference type="NCBI Taxonomy" id="61616"/>
    <lineage>
        <taxon>Eukaryota</taxon>
        <taxon>Metazoa</taxon>
        <taxon>Chordata</taxon>
        <taxon>Craniata</taxon>
        <taxon>Vertebrata</taxon>
        <taxon>Euteleostomi</taxon>
        <taxon>Amphibia</taxon>
        <taxon>Batrachia</taxon>
        <taxon>Anura</taxon>
        <taxon>Pelobatoidea</taxon>
        <taxon>Pelobatidae</taxon>
        <taxon>Pelobates</taxon>
    </lineage>
</organism>
<dbReference type="GO" id="GO:0006284">
    <property type="term" value="P:base-excision repair"/>
    <property type="evidence" value="ECO:0007669"/>
    <property type="project" value="TreeGrafter"/>
</dbReference>
<evidence type="ECO:0000256" key="8">
    <source>
        <dbReference type="ARBA" id="ARBA00023204"/>
    </source>
</evidence>
<feature type="binding site" evidence="10">
    <location>
        <position position="235"/>
    </location>
    <ligand>
        <name>Mg(2+)</name>
        <dbReference type="ChEBI" id="CHEBI:18420"/>
        <label>1</label>
    </ligand>
</feature>
<evidence type="ECO:0000259" key="12">
    <source>
        <dbReference type="Pfam" id="PF03372"/>
    </source>
</evidence>
<dbReference type="GO" id="GO:0003906">
    <property type="term" value="F:DNA-(apurinic or apyrimidinic site) endonuclease activity"/>
    <property type="evidence" value="ECO:0007669"/>
    <property type="project" value="TreeGrafter"/>
</dbReference>
<evidence type="ECO:0000256" key="3">
    <source>
        <dbReference type="ARBA" id="ARBA00012115"/>
    </source>
</evidence>
<evidence type="ECO:0000256" key="4">
    <source>
        <dbReference type="ARBA" id="ARBA00022723"/>
    </source>
</evidence>
<dbReference type="GO" id="GO:0005634">
    <property type="term" value="C:nucleus"/>
    <property type="evidence" value="ECO:0007669"/>
    <property type="project" value="TreeGrafter"/>
</dbReference>
<dbReference type="Pfam" id="PF03372">
    <property type="entry name" value="Exo_endo_phos"/>
    <property type="match status" value="1"/>
</dbReference>
<dbReference type="GO" id="GO:0008081">
    <property type="term" value="F:phosphoric diester hydrolase activity"/>
    <property type="evidence" value="ECO:0007669"/>
    <property type="project" value="TreeGrafter"/>
</dbReference>
<dbReference type="InterPro" id="IPR005135">
    <property type="entry name" value="Endo/exonuclease/phosphatase"/>
</dbReference>
<comment type="cofactor">
    <cofactor evidence="10">
        <name>Mg(2+)</name>
        <dbReference type="ChEBI" id="CHEBI:18420"/>
    </cofactor>
    <cofactor evidence="10">
        <name>Mn(2+)</name>
        <dbReference type="ChEBI" id="CHEBI:29035"/>
    </cofactor>
    <text evidence="10">Probably binds two magnesium or manganese ions per subunit.</text>
</comment>
<dbReference type="CDD" id="cd09076">
    <property type="entry name" value="L1-EN"/>
    <property type="match status" value="1"/>
</dbReference>
<feature type="site" description="Interaction with DNA substrate" evidence="11">
    <location>
        <position position="236"/>
    </location>
</feature>
<feature type="site" description="Important for catalytic activity" evidence="11">
    <location>
        <position position="211"/>
    </location>
</feature>
<comment type="catalytic activity">
    <reaction evidence="1">
        <text>Exonucleolytic cleavage in the 3'- to 5'-direction to yield nucleoside 5'-phosphates.</text>
        <dbReference type="EC" id="3.1.11.2"/>
    </reaction>
</comment>
<dbReference type="EMBL" id="OW240922">
    <property type="protein sequence ID" value="CAH2322226.1"/>
    <property type="molecule type" value="Genomic_DNA"/>
</dbReference>
<evidence type="ECO:0000256" key="11">
    <source>
        <dbReference type="PIRSR" id="PIRSR604808-3"/>
    </source>
</evidence>
<evidence type="ECO:0000256" key="6">
    <source>
        <dbReference type="ARBA" id="ARBA00022801"/>
    </source>
</evidence>
<keyword evidence="4 10" id="KW-0479">Metal-binding</keyword>
<feature type="binding site" evidence="10">
    <location>
        <position position="148"/>
    </location>
    <ligand>
        <name>Mg(2+)</name>
        <dbReference type="ChEBI" id="CHEBI:18420"/>
        <label>1</label>
    </ligand>
</feature>
<dbReference type="AlphaFoldDB" id="A0AAD1TCS6"/>
<feature type="binding site" evidence="10">
    <location>
        <position position="16"/>
    </location>
    <ligand>
        <name>Mg(2+)</name>
        <dbReference type="ChEBI" id="CHEBI:18420"/>
        <label>1</label>
    </ligand>
</feature>
<feature type="domain" description="Endonuclease/exonuclease/phosphatase" evidence="12">
    <location>
        <begin position="16"/>
        <end position="236"/>
    </location>
</feature>